<accession>A0AAV9WNL4</accession>
<reference evidence="2 3" key="1">
    <citation type="submission" date="2023-08" db="EMBL/GenBank/DDBJ databases">
        <authorList>
            <person name="Palmer J.M."/>
        </authorList>
    </citation>
    <scope>NUCLEOTIDE SEQUENCE [LARGE SCALE GENOMIC DNA]</scope>
    <source>
        <strain evidence="2 3">TWF481</strain>
    </source>
</reference>
<evidence type="ECO:0008006" key="4">
    <source>
        <dbReference type="Google" id="ProtNLM"/>
    </source>
</evidence>
<feature type="compositionally biased region" description="Polar residues" evidence="1">
    <location>
        <begin position="314"/>
        <end position="331"/>
    </location>
</feature>
<dbReference type="Proteomes" id="UP001370758">
    <property type="component" value="Unassembled WGS sequence"/>
</dbReference>
<keyword evidence="3" id="KW-1185">Reference proteome</keyword>
<comment type="caution">
    <text evidence="2">The sequence shown here is derived from an EMBL/GenBank/DDBJ whole genome shotgun (WGS) entry which is preliminary data.</text>
</comment>
<name>A0AAV9WNL4_9PEZI</name>
<feature type="compositionally biased region" description="Basic and acidic residues" evidence="1">
    <location>
        <begin position="260"/>
        <end position="272"/>
    </location>
</feature>
<feature type="compositionally biased region" description="Basic and acidic residues" evidence="1">
    <location>
        <begin position="282"/>
        <end position="309"/>
    </location>
</feature>
<evidence type="ECO:0000313" key="2">
    <source>
        <dbReference type="EMBL" id="KAK6509098.1"/>
    </source>
</evidence>
<sequence>MHPPSPPPTSPTSPTADEDTIIPDAPPISQPPTLHQPSPIPPFSLFNHYINKFKSPPPSPSTKRPATSPVLLSPFKYTPKRPRGDNFHQALLSVSGMNIDYDLMDLDPPRNTRERQKQLLRSFPPFSRYIADREGDYKLTEEEKEVLAVIEFSKMYKARNLVLTSVEKEEAGSMARAYGESLADADLPWNIKKRLQDHSVEKFELEISWEKIMGYLRTTQRERGSKLDWTDLGLPRSESVRGCRSMPNLKVVASVTTKTSKPDLKNPEDKKQTPTSHQTRPSRADKAADKSAKDAAEKAEKALVKRMLEAKASFNPTPRTQTPTNDPTSPFTHSHLARFNKQFTKAVQNPSAKDNQIREDIRRTHAQYNHEAAVKRQTDVWDSTPLDKPKGRSWEKVPKDQHKYYTFGIQELVDATPEERLLLLEHNECVEASGLRRGDFEYERNDPFGKDTYLEDNPLILPGEDISRFL</sequence>
<proteinExistence type="predicted"/>
<dbReference type="AlphaFoldDB" id="A0AAV9WNL4"/>
<dbReference type="EMBL" id="JAVHJL010000002">
    <property type="protein sequence ID" value="KAK6509098.1"/>
    <property type="molecule type" value="Genomic_DNA"/>
</dbReference>
<evidence type="ECO:0000256" key="1">
    <source>
        <dbReference type="SAM" id="MobiDB-lite"/>
    </source>
</evidence>
<gene>
    <name evidence="2" type="ORF">TWF481_003861</name>
</gene>
<feature type="compositionally biased region" description="Pro residues" evidence="1">
    <location>
        <begin position="1"/>
        <end position="11"/>
    </location>
</feature>
<organism evidence="2 3">
    <name type="scientific">Arthrobotrys musiformis</name>
    <dbReference type="NCBI Taxonomy" id="47236"/>
    <lineage>
        <taxon>Eukaryota</taxon>
        <taxon>Fungi</taxon>
        <taxon>Dikarya</taxon>
        <taxon>Ascomycota</taxon>
        <taxon>Pezizomycotina</taxon>
        <taxon>Orbiliomycetes</taxon>
        <taxon>Orbiliales</taxon>
        <taxon>Orbiliaceae</taxon>
        <taxon>Arthrobotrys</taxon>
    </lineage>
</organism>
<evidence type="ECO:0000313" key="3">
    <source>
        <dbReference type="Proteomes" id="UP001370758"/>
    </source>
</evidence>
<protein>
    <recommendedName>
        <fullName evidence="4">ASX DEUBAD domain-containing protein</fullName>
    </recommendedName>
</protein>
<feature type="region of interest" description="Disordered" evidence="1">
    <location>
        <begin position="254"/>
        <end position="331"/>
    </location>
</feature>
<feature type="region of interest" description="Disordered" evidence="1">
    <location>
        <begin position="1"/>
        <end position="72"/>
    </location>
</feature>